<dbReference type="InterPro" id="IPR045971">
    <property type="entry name" value="DUF5927"/>
</dbReference>
<evidence type="ECO:0000256" key="9">
    <source>
        <dbReference type="ARBA" id="ARBA00022989"/>
    </source>
</evidence>
<evidence type="ECO:0000256" key="13">
    <source>
        <dbReference type="ARBA" id="ARBA00023180"/>
    </source>
</evidence>
<evidence type="ECO:0000313" key="17">
    <source>
        <dbReference type="EMBL" id="PHP26878.1"/>
    </source>
</evidence>
<reference evidence="17 18" key="1">
    <citation type="submission" date="2017-08" db="EMBL/GenBank/DDBJ databases">
        <title>Draft Genome Sequence of Loktanella cinnabarina Strain XM1, Isolated from Coastal Surface Water.</title>
        <authorList>
            <person name="Ma R."/>
            <person name="Wang J."/>
            <person name="Wang Q."/>
            <person name="Ma Z."/>
            <person name="Li J."/>
            <person name="Chen L."/>
        </authorList>
    </citation>
    <scope>NUCLEOTIDE SEQUENCE [LARGE SCALE GENOMIC DNA]</scope>
    <source>
        <strain evidence="17 18">XM1</strain>
    </source>
</reference>
<keyword evidence="10" id="KW-0333">Golgi apparatus</keyword>
<accession>A0A2G1MDS1</accession>
<dbReference type="PANTHER" id="PTHR46025:SF3">
    <property type="entry name" value="XYLOSYLTRANSFERASE OXT"/>
    <property type="match status" value="1"/>
</dbReference>
<comment type="caution">
    <text evidence="17">The sequence shown here is derived from an EMBL/GenBank/DDBJ whole genome shotgun (WGS) entry which is preliminary data.</text>
</comment>
<evidence type="ECO:0000256" key="5">
    <source>
        <dbReference type="ARBA" id="ARBA00022692"/>
    </source>
</evidence>
<feature type="domain" description="DUF5927" evidence="16">
    <location>
        <begin position="267"/>
        <end position="563"/>
    </location>
</feature>
<dbReference type="OrthoDB" id="7943907at2"/>
<keyword evidence="9" id="KW-1133">Transmembrane helix</keyword>
<dbReference type="GO" id="GO:0050650">
    <property type="term" value="P:chondroitin sulfate proteoglycan biosynthetic process"/>
    <property type="evidence" value="ECO:0007669"/>
    <property type="project" value="TreeGrafter"/>
</dbReference>
<keyword evidence="11" id="KW-0472">Membrane</keyword>
<gene>
    <name evidence="17" type="ORF">CJ301_14315</name>
</gene>
<evidence type="ECO:0000256" key="10">
    <source>
        <dbReference type="ARBA" id="ARBA00023034"/>
    </source>
</evidence>
<dbReference type="EMBL" id="NQWH01000024">
    <property type="protein sequence ID" value="PHP26878.1"/>
    <property type="molecule type" value="Genomic_DNA"/>
</dbReference>
<dbReference type="RefSeq" id="WP_099278066.1">
    <property type="nucleotide sequence ID" value="NZ_KZ304967.1"/>
</dbReference>
<evidence type="ECO:0000256" key="11">
    <source>
        <dbReference type="ARBA" id="ARBA00023136"/>
    </source>
</evidence>
<organism evidence="17 18">
    <name type="scientific">Limimaricola cinnabarinus</name>
    <dbReference type="NCBI Taxonomy" id="1125964"/>
    <lineage>
        <taxon>Bacteria</taxon>
        <taxon>Pseudomonadati</taxon>
        <taxon>Pseudomonadota</taxon>
        <taxon>Alphaproteobacteria</taxon>
        <taxon>Rhodobacterales</taxon>
        <taxon>Paracoccaceae</taxon>
        <taxon>Limimaricola</taxon>
    </lineage>
</organism>
<evidence type="ECO:0000256" key="12">
    <source>
        <dbReference type="ARBA" id="ARBA00023157"/>
    </source>
</evidence>
<keyword evidence="5" id="KW-0812">Transmembrane</keyword>
<dbReference type="Pfam" id="PF19349">
    <property type="entry name" value="DUF5927"/>
    <property type="match status" value="1"/>
</dbReference>
<evidence type="ECO:0000313" key="18">
    <source>
        <dbReference type="Proteomes" id="UP000221860"/>
    </source>
</evidence>
<evidence type="ECO:0000256" key="3">
    <source>
        <dbReference type="ARBA" id="ARBA00022676"/>
    </source>
</evidence>
<keyword evidence="3" id="KW-0328">Glycosyltransferase</keyword>
<evidence type="ECO:0000256" key="7">
    <source>
        <dbReference type="ARBA" id="ARBA00022824"/>
    </source>
</evidence>
<sequence length="568" mass="63988">MSLGVVILVHNALGRATEVIRHWAGSGCPVVVHVDSAMRRARFERFRAGFDDISDRVLFCERHRCEWGGWGIVAATQAGARMMLDRFDEVEHVYLASGSCVPLRPVSELKAYLAARRDTDFIESACVADVPWTVGGLSEERFTLRFPFSWKRQRWAFDRYVALQRRLGMRRRLPEGLVPHMGSQWWCLRRATLEAILSDPQRPALDRYFRRVWIPDESYFQSLARRWSNRIESRSLTMAKFDFQGKPHLFYDDHLALLRRSDCFVARKIWPRAQAIYAQMAAGGHPAQDAEPAPARIDRVFAAATERRVRGRAGLYMQSRLPNEGWENGFTAAPYGVLEGFAELHEGFEAWFAAASGATVHGHLFAPEGAEFEGGAALWRGAMSNHAALRDHDARRFLTNLIWNGRGARQVFQFGPRDSQHVSWDIAKDPNARIGVISGAWAVPLFRSGRTVADLRDVAARLQEAEADHLGALRSPHAKARIRIWTLAEFLEAPEEALAQMLADIAPGQAGPLPTPPARLPLDGFGRFLQEMRNQGMHPYLTGDIPADPNPRPRRAAPKPYLVSRPHA</sequence>
<evidence type="ECO:0000256" key="2">
    <source>
        <dbReference type="ARBA" id="ARBA00004648"/>
    </source>
</evidence>
<evidence type="ECO:0000259" key="16">
    <source>
        <dbReference type="Pfam" id="PF19349"/>
    </source>
</evidence>
<dbReference type="InterPro" id="IPR043538">
    <property type="entry name" value="XYLT"/>
</dbReference>
<dbReference type="InterPro" id="IPR003406">
    <property type="entry name" value="Glyco_trans_14"/>
</dbReference>
<dbReference type="GO" id="GO:0015012">
    <property type="term" value="P:heparan sulfate proteoglycan biosynthetic process"/>
    <property type="evidence" value="ECO:0007669"/>
    <property type="project" value="TreeGrafter"/>
</dbReference>
<comment type="subcellular location">
    <subcellularLocation>
        <location evidence="2">Endoplasmic reticulum membrane</location>
        <topology evidence="2">Single-pass type II membrane protein</topology>
    </subcellularLocation>
    <subcellularLocation>
        <location evidence="1">Golgi apparatus membrane</location>
        <topology evidence="1">Single-pass type II membrane protein</topology>
    </subcellularLocation>
</comment>
<dbReference type="Pfam" id="PF02485">
    <property type="entry name" value="Branch"/>
    <property type="match status" value="1"/>
</dbReference>
<keyword evidence="18" id="KW-1185">Reference proteome</keyword>
<evidence type="ECO:0000256" key="6">
    <source>
        <dbReference type="ARBA" id="ARBA00022723"/>
    </source>
</evidence>
<evidence type="ECO:0000256" key="15">
    <source>
        <dbReference type="SAM" id="MobiDB-lite"/>
    </source>
</evidence>
<proteinExistence type="predicted"/>
<keyword evidence="6" id="KW-0479">Metal-binding</keyword>
<dbReference type="Proteomes" id="UP000221860">
    <property type="component" value="Unassembled WGS sequence"/>
</dbReference>
<keyword evidence="7" id="KW-0256">Endoplasmic reticulum</keyword>
<dbReference type="GO" id="GO:0016020">
    <property type="term" value="C:membrane"/>
    <property type="evidence" value="ECO:0007669"/>
    <property type="project" value="InterPro"/>
</dbReference>
<feature type="region of interest" description="Disordered" evidence="15">
    <location>
        <begin position="539"/>
        <end position="568"/>
    </location>
</feature>
<dbReference type="AlphaFoldDB" id="A0A2G1MDS1"/>
<keyword evidence="13" id="KW-0325">Glycoprotein</keyword>
<keyword evidence="12" id="KW-1015">Disulfide bond</keyword>
<keyword evidence="8" id="KW-0735">Signal-anchor</keyword>
<protein>
    <recommendedName>
        <fullName evidence="14">Peptide O-xylosyltransferase</fullName>
    </recommendedName>
</protein>
<evidence type="ECO:0000256" key="8">
    <source>
        <dbReference type="ARBA" id="ARBA00022968"/>
    </source>
</evidence>
<name>A0A2G1MDS1_9RHOB</name>
<keyword evidence="4 17" id="KW-0808">Transferase</keyword>
<evidence type="ECO:0000256" key="14">
    <source>
        <dbReference type="ARBA" id="ARBA00042865"/>
    </source>
</evidence>
<evidence type="ECO:0000256" key="4">
    <source>
        <dbReference type="ARBA" id="ARBA00022679"/>
    </source>
</evidence>
<dbReference type="GO" id="GO:0030158">
    <property type="term" value="F:protein xylosyltransferase activity"/>
    <property type="evidence" value="ECO:0007669"/>
    <property type="project" value="InterPro"/>
</dbReference>
<dbReference type="PANTHER" id="PTHR46025">
    <property type="entry name" value="XYLOSYLTRANSFERASE OXT"/>
    <property type="match status" value="1"/>
</dbReference>
<evidence type="ECO:0000256" key="1">
    <source>
        <dbReference type="ARBA" id="ARBA00004323"/>
    </source>
</evidence>
<dbReference type="GO" id="GO:0046872">
    <property type="term" value="F:metal ion binding"/>
    <property type="evidence" value="ECO:0007669"/>
    <property type="project" value="UniProtKB-KW"/>
</dbReference>